<dbReference type="RefSeq" id="WP_132701554.1">
    <property type="nucleotide sequence ID" value="NZ_SLZR01000007.1"/>
</dbReference>
<gene>
    <name evidence="3" type="ORF">BCF53_107128</name>
</gene>
<feature type="compositionally biased region" description="Gly residues" evidence="1">
    <location>
        <begin position="88"/>
        <end position="98"/>
    </location>
</feature>
<feature type="signal peptide" evidence="2">
    <location>
        <begin position="1"/>
        <end position="22"/>
    </location>
</feature>
<accession>A0A4R3I5I0</accession>
<evidence type="ECO:0000256" key="1">
    <source>
        <dbReference type="SAM" id="MobiDB-lite"/>
    </source>
</evidence>
<dbReference type="OrthoDB" id="9796530at2"/>
<organism evidence="3 4">
    <name type="scientific">Reinekea marinisedimentorum</name>
    <dbReference type="NCBI Taxonomy" id="230495"/>
    <lineage>
        <taxon>Bacteria</taxon>
        <taxon>Pseudomonadati</taxon>
        <taxon>Pseudomonadota</taxon>
        <taxon>Gammaproteobacteria</taxon>
        <taxon>Oceanospirillales</taxon>
        <taxon>Saccharospirillaceae</taxon>
        <taxon>Reinekea</taxon>
    </lineage>
</organism>
<evidence type="ECO:0000313" key="3">
    <source>
        <dbReference type="EMBL" id="TCS41114.1"/>
    </source>
</evidence>
<sequence>MKKITACAAAVAMALSIGTAIAASSDQGPPRGPNFAEVAETLGIAEQDLIDALGEPVQGERPDFATAAAALGISEQDLMDAMGPPPGGGQGGPGGQSN</sequence>
<dbReference type="AlphaFoldDB" id="A0A4R3I5I0"/>
<comment type="caution">
    <text evidence="3">The sequence shown here is derived from an EMBL/GenBank/DDBJ whole genome shotgun (WGS) entry which is preliminary data.</text>
</comment>
<proteinExistence type="predicted"/>
<keyword evidence="2" id="KW-0732">Signal</keyword>
<dbReference type="Proteomes" id="UP000295793">
    <property type="component" value="Unassembled WGS sequence"/>
</dbReference>
<feature type="region of interest" description="Disordered" evidence="1">
    <location>
        <begin position="78"/>
        <end position="98"/>
    </location>
</feature>
<evidence type="ECO:0000256" key="2">
    <source>
        <dbReference type="SAM" id="SignalP"/>
    </source>
</evidence>
<reference evidence="3 4" key="1">
    <citation type="submission" date="2019-03" db="EMBL/GenBank/DDBJ databases">
        <title>Genomic Encyclopedia of Archaeal and Bacterial Type Strains, Phase II (KMG-II): from individual species to whole genera.</title>
        <authorList>
            <person name="Goeker M."/>
        </authorList>
    </citation>
    <scope>NUCLEOTIDE SEQUENCE [LARGE SCALE GENOMIC DNA]</scope>
    <source>
        <strain evidence="3 4">DSM 15388</strain>
    </source>
</reference>
<feature type="chain" id="PRO_5021031254" evidence="2">
    <location>
        <begin position="23"/>
        <end position="98"/>
    </location>
</feature>
<name>A0A4R3I5I0_9GAMM</name>
<dbReference type="EMBL" id="SLZR01000007">
    <property type="protein sequence ID" value="TCS41114.1"/>
    <property type="molecule type" value="Genomic_DNA"/>
</dbReference>
<keyword evidence="4" id="KW-1185">Reference proteome</keyword>
<evidence type="ECO:0000313" key="4">
    <source>
        <dbReference type="Proteomes" id="UP000295793"/>
    </source>
</evidence>
<protein>
    <submittedName>
        <fullName evidence="3">Uncharacterized protein</fullName>
    </submittedName>
</protein>